<organism evidence="1 2">
    <name type="scientific">Solanum verrucosum</name>
    <dbReference type="NCBI Taxonomy" id="315347"/>
    <lineage>
        <taxon>Eukaryota</taxon>
        <taxon>Viridiplantae</taxon>
        <taxon>Streptophyta</taxon>
        <taxon>Embryophyta</taxon>
        <taxon>Tracheophyta</taxon>
        <taxon>Spermatophyta</taxon>
        <taxon>Magnoliopsida</taxon>
        <taxon>eudicotyledons</taxon>
        <taxon>Gunneridae</taxon>
        <taxon>Pentapetalae</taxon>
        <taxon>asterids</taxon>
        <taxon>lamiids</taxon>
        <taxon>Solanales</taxon>
        <taxon>Solanaceae</taxon>
        <taxon>Solanoideae</taxon>
        <taxon>Solaneae</taxon>
        <taxon>Solanum</taxon>
    </lineage>
</organism>
<dbReference type="Proteomes" id="UP001234989">
    <property type="component" value="Chromosome 4"/>
</dbReference>
<protein>
    <submittedName>
        <fullName evidence="1">Uncharacterized protein</fullName>
    </submittedName>
</protein>
<reference evidence="1" key="1">
    <citation type="submission" date="2023-08" db="EMBL/GenBank/DDBJ databases">
        <title>A de novo genome assembly of Solanum verrucosum Schlechtendal, a Mexican diploid species geographically isolated from the other diploid A-genome species in potato relatives.</title>
        <authorList>
            <person name="Hosaka K."/>
        </authorList>
    </citation>
    <scope>NUCLEOTIDE SEQUENCE</scope>
    <source>
        <tissue evidence="1">Young leaves</tissue>
    </source>
</reference>
<name>A0AAF0TMV6_SOLVR</name>
<keyword evidence="2" id="KW-1185">Reference proteome</keyword>
<dbReference type="EMBL" id="CP133615">
    <property type="protein sequence ID" value="WMV26332.1"/>
    <property type="molecule type" value="Genomic_DNA"/>
</dbReference>
<dbReference type="AlphaFoldDB" id="A0AAF0TMV6"/>
<proteinExistence type="predicted"/>
<gene>
    <name evidence="1" type="ORF">MTR67_019717</name>
</gene>
<accession>A0AAF0TMV6</accession>
<evidence type="ECO:0000313" key="2">
    <source>
        <dbReference type="Proteomes" id="UP001234989"/>
    </source>
</evidence>
<evidence type="ECO:0000313" key="1">
    <source>
        <dbReference type="EMBL" id="WMV26332.1"/>
    </source>
</evidence>
<sequence length="32" mass="3841">MGRGSLKQPKYSRLFWLKVSIFQISEFFSLVF</sequence>